<dbReference type="Pfam" id="PF00615">
    <property type="entry name" value="RGS"/>
    <property type="match status" value="1"/>
</dbReference>
<name>A0ABD3WBT1_SINWO</name>
<feature type="compositionally biased region" description="Basic and acidic residues" evidence="1">
    <location>
        <begin position="144"/>
        <end position="160"/>
    </location>
</feature>
<gene>
    <name evidence="3" type="ORF">ACJMK2_039359</name>
</gene>
<feature type="compositionally biased region" description="Basic and acidic residues" evidence="1">
    <location>
        <begin position="296"/>
        <end position="309"/>
    </location>
</feature>
<dbReference type="FunFam" id="1.10.167.10:FF:000001">
    <property type="entry name" value="Putative regulator of g-protein signaling 12"/>
    <property type="match status" value="1"/>
</dbReference>
<feature type="region of interest" description="Disordered" evidence="1">
    <location>
        <begin position="274"/>
        <end position="324"/>
    </location>
</feature>
<dbReference type="InterPro" id="IPR024066">
    <property type="entry name" value="RGS_subdom1/3"/>
</dbReference>
<dbReference type="Proteomes" id="UP001634394">
    <property type="component" value="Unassembled WGS sequence"/>
</dbReference>
<feature type="domain" description="RGS" evidence="2">
    <location>
        <begin position="393"/>
        <end position="508"/>
    </location>
</feature>
<dbReference type="SUPFAM" id="SSF48097">
    <property type="entry name" value="Regulator of G-protein signaling, RGS"/>
    <property type="match status" value="1"/>
</dbReference>
<dbReference type="PANTHER" id="PTHR10845:SF259">
    <property type="entry name" value="RGS DOMAIN-CONTAINING PROTEIN-RELATED"/>
    <property type="match status" value="1"/>
</dbReference>
<feature type="region of interest" description="Disordered" evidence="1">
    <location>
        <begin position="219"/>
        <end position="256"/>
    </location>
</feature>
<keyword evidence="4" id="KW-1185">Reference proteome</keyword>
<dbReference type="PRINTS" id="PR01301">
    <property type="entry name" value="RGSPROTEIN"/>
</dbReference>
<dbReference type="PROSITE" id="PS50132">
    <property type="entry name" value="RGS"/>
    <property type="match status" value="1"/>
</dbReference>
<feature type="compositionally biased region" description="Basic residues" evidence="1">
    <location>
        <begin position="235"/>
        <end position="251"/>
    </location>
</feature>
<protein>
    <recommendedName>
        <fullName evidence="2">RGS domain-containing protein</fullName>
    </recommendedName>
</protein>
<reference evidence="3 4" key="1">
    <citation type="submission" date="2024-11" db="EMBL/GenBank/DDBJ databases">
        <title>Chromosome-level genome assembly of the freshwater bivalve Anodonta woodiana.</title>
        <authorList>
            <person name="Chen X."/>
        </authorList>
    </citation>
    <scope>NUCLEOTIDE SEQUENCE [LARGE SCALE GENOMIC DNA]</scope>
    <source>
        <strain evidence="3">MN2024</strain>
        <tissue evidence="3">Gills</tissue>
    </source>
</reference>
<feature type="compositionally biased region" description="Polar residues" evidence="1">
    <location>
        <begin position="89"/>
        <end position="103"/>
    </location>
</feature>
<dbReference type="PANTHER" id="PTHR10845">
    <property type="entry name" value="REGULATOR OF G PROTEIN SIGNALING"/>
    <property type="match status" value="1"/>
</dbReference>
<dbReference type="EMBL" id="JBJQND010000007">
    <property type="protein sequence ID" value="KAL3871352.1"/>
    <property type="molecule type" value="Genomic_DNA"/>
</dbReference>
<evidence type="ECO:0000313" key="4">
    <source>
        <dbReference type="Proteomes" id="UP001634394"/>
    </source>
</evidence>
<dbReference type="AlphaFoldDB" id="A0ABD3WBT1"/>
<evidence type="ECO:0000259" key="2">
    <source>
        <dbReference type="PROSITE" id="PS50132"/>
    </source>
</evidence>
<proteinExistence type="predicted"/>
<dbReference type="SMART" id="SM00315">
    <property type="entry name" value="RGS"/>
    <property type="match status" value="1"/>
</dbReference>
<dbReference type="InterPro" id="IPR016137">
    <property type="entry name" value="RGS"/>
</dbReference>
<sequence>MREMARFRRAKAQITQVDVELAEREDSGVQLDEPPSPHSKQHEDFFDYYVQQPSGPKSKLTSVVRPGSVEGQRSRQGHLPWETTKDICGNNTKNLGSSGQNRSDAVRSIRGDVTVAQQTRDSGSPTRSRYHNVVKSPDQFMESRSSRLLESKRLSSKRESIEEDEGVGIKENLSEADDVCSRLGDFHVHFNCEYYHHNDSEEEDHCERNRDKICSITEDNEEDDKETCPKESDSKKRRFRNLISHPLRRSRSAGSESDLQVPHYALFLQYKMGSKDGDRKHSSETSERGSKKHTERRPTLTDVTSHEDSLQVPRSVHKTSSADAAMLGRLDTTDSHHEDIPVKTKHKSSIASCVKRKLKALRRRNTDSCLEESTLKMQGRKISRSEALEWSKSFETLLYDKVGLKLFREFLKSEYSEDNLDFWIACEEFKSSKPSQIVERAQQVFSEYIAIKAPKEINLDSKTRLLTEADLAHPTADTFCTAQKRIQLLMEKDSYPRFLESEVYTQLVGAAISRVKQA</sequence>
<dbReference type="InterPro" id="IPR036305">
    <property type="entry name" value="RGS_sf"/>
</dbReference>
<feature type="compositionally biased region" description="Basic and acidic residues" evidence="1">
    <location>
        <begin position="274"/>
        <end position="289"/>
    </location>
</feature>
<organism evidence="3 4">
    <name type="scientific">Sinanodonta woodiana</name>
    <name type="common">Chinese pond mussel</name>
    <name type="synonym">Anodonta woodiana</name>
    <dbReference type="NCBI Taxonomy" id="1069815"/>
    <lineage>
        <taxon>Eukaryota</taxon>
        <taxon>Metazoa</taxon>
        <taxon>Spiralia</taxon>
        <taxon>Lophotrochozoa</taxon>
        <taxon>Mollusca</taxon>
        <taxon>Bivalvia</taxon>
        <taxon>Autobranchia</taxon>
        <taxon>Heteroconchia</taxon>
        <taxon>Palaeoheterodonta</taxon>
        <taxon>Unionida</taxon>
        <taxon>Unionoidea</taxon>
        <taxon>Unionidae</taxon>
        <taxon>Unioninae</taxon>
        <taxon>Sinanodonta</taxon>
    </lineage>
</organism>
<dbReference type="Gene3D" id="1.10.196.10">
    <property type="match status" value="1"/>
</dbReference>
<dbReference type="InterPro" id="IPR044926">
    <property type="entry name" value="RGS_subdomain_2"/>
</dbReference>
<evidence type="ECO:0000313" key="3">
    <source>
        <dbReference type="EMBL" id="KAL3871352.1"/>
    </source>
</evidence>
<comment type="caution">
    <text evidence="3">The sequence shown here is derived from an EMBL/GenBank/DDBJ whole genome shotgun (WGS) entry which is preliminary data.</text>
</comment>
<dbReference type="Gene3D" id="1.10.167.10">
    <property type="entry name" value="Regulator of G-protein Signalling 4, domain 2"/>
    <property type="match status" value="1"/>
</dbReference>
<evidence type="ECO:0000256" key="1">
    <source>
        <dbReference type="SAM" id="MobiDB-lite"/>
    </source>
</evidence>
<accession>A0ABD3WBT1</accession>
<feature type="compositionally biased region" description="Polar residues" evidence="1">
    <location>
        <begin position="51"/>
        <end position="61"/>
    </location>
</feature>
<feature type="region of interest" description="Disordered" evidence="1">
    <location>
        <begin position="21"/>
        <end position="165"/>
    </location>
</feature>
<feature type="compositionally biased region" description="Polar residues" evidence="1">
    <location>
        <begin position="115"/>
        <end position="127"/>
    </location>
</feature>